<keyword evidence="1" id="KW-0479">Metal-binding</keyword>
<name>A0A6L3T014_9HYPH</name>
<keyword evidence="2" id="KW-0175">Coiled coil</keyword>
<sequence length="111" mass="12060">MSEIVFTVRSESDGAQYRLEASRTDRGIRFTCSCAAGLKGAHCQHRLALLLKDTRACVEVIDADVAALHQMAKGSHLMQAVEMMVQAQATVDEAQADLRRAKRVLATMLGG</sequence>
<evidence type="ECO:0000259" key="3">
    <source>
        <dbReference type="PROSITE" id="PS50966"/>
    </source>
</evidence>
<evidence type="ECO:0000256" key="1">
    <source>
        <dbReference type="PROSITE-ProRule" id="PRU00325"/>
    </source>
</evidence>
<comment type="caution">
    <text evidence="4">The sequence shown here is derived from an EMBL/GenBank/DDBJ whole genome shotgun (WGS) entry which is preliminary data.</text>
</comment>
<organism evidence="4 5">
    <name type="scientific">Methylobacterium soli</name>
    <dbReference type="NCBI Taxonomy" id="553447"/>
    <lineage>
        <taxon>Bacteria</taxon>
        <taxon>Pseudomonadati</taxon>
        <taxon>Pseudomonadota</taxon>
        <taxon>Alphaproteobacteria</taxon>
        <taxon>Hyphomicrobiales</taxon>
        <taxon>Methylobacteriaceae</taxon>
        <taxon>Methylobacterium</taxon>
    </lineage>
</organism>
<dbReference type="PROSITE" id="PS50966">
    <property type="entry name" value="ZF_SWIM"/>
    <property type="match status" value="1"/>
</dbReference>
<accession>A0A6L3T014</accession>
<feature type="coiled-coil region" evidence="2">
    <location>
        <begin position="77"/>
        <end position="104"/>
    </location>
</feature>
<proteinExistence type="predicted"/>
<keyword evidence="5" id="KW-1185">Reference proteome</keyword>
<dbReference type="RefSeq" id="WP_151001325.1">
    <property type="nucleotide sequence ID" value="NZ_BPQY01000265.1"/>
</dbReference>
<reference evidence="4 5" key="1">
    <citation type="submission" date="2019-09" db="EMBL/GenBank/DDBJ databases">
        <title>YIM 48816 draft genome.</title>
        <authorList>
            <person name="Jiang L."/>
        </authorList>
    </citation>
    <scope>NUCLEOTIDE SEQUENCE [LARGE SCALE GENOMIC DNA]</scope>
    <source>
        <strain evidence="4 5">YIM 48816</strain>
    </source>
</reference>
<dbReference type="AlphaFoldDB" id="A0A6L3T014"/>
<evidence type="ECO:0000313" key="4">
    <source>
        <dbReference type="EMBL" id="KAB1077839.1"/>
    </source>
</evidence>
<dbReference type="OrthoDB" id="7997091at2"/>
<evidence type="ECO:0000313" key="5">
    <source>
        <dbReference type="Proteomes" id="UP000474159"/>
    </source>
</evidence>
<dbReference type="InterPro" id="IPR007527">
    <property type="entry name" value="Znf_SWIM"/>
</dbReference>
<dbReference type="EMBL" id="VZZK01000017">
    <property type="protein sequence ID" value="KAB1077839.1"/>
    <property type="molecule type" value="Genomic_DNA"/>
</dbReference>
<gene>
    <name evidence="4" type="ORF">F6X53_16595</name>
</gene>
<feature type="domain" description="SWIM-type" evidence="3">
    <location>
        <begin position="17"/>
        <end position="54"/>
    </location>
</feature>
<protein>
    <recommendedName>
        <fullName evidence="3">SWIM-type domain-containing protein</fullName>
    </recommendedName>
</protein>
<dbReference type="GO" id="GO:0008270">
    <property type="term" value="F:zinc ion binding"/>
    <property type="evidence" value="ECO:0007669"/>
    <property type="project" value="UniProtKB-KW"/>
</dbReference>
<keyword evidence="1" id="KW-0863">Zinc-finger</keyword>
<dbReference type="Proteomes" id="UP000474159">
    <property type="component" value="Unassembled WGS sequence"/>
</dbReference>
<keyword evidence="1" id="KW-0862">Zinc</keyword>
<evidence type="ECO:0000256" key="2">
    <source>
        <dbReference type="SAM" id="Coils"/>
    </source>
</evidence>